<sequence length="441" mass="47558">MEGNAGLGEEAFEALRALGAGDVVRVKAAKEFLARTFATNIPAARATKAAAQTLVSVGVRTRDIEIIKSALGSSHDANVAAVKGLKKLLSNMDDLGGEEEREFWGKVGVVLKGCLEMEVRAGARGYQPNVRRISRSLVLLENDFNVHVGLGKADCEWLWLGRNDEHKEVDNVVELVAIAGGGRGKRFDFQIEHSGDVRSTSWRCRLSVCEALGKGEGLKTRFLDFLQDEDVDVRKSASRGVGYDVVAEKAVVCCCEESGLTQEQVLEIMGEKVRAMCEGLLDHFQAELEGTKELLDGIDSLNLGGTRRIFEEEKTCMFSECMLGVQALASVFLGGGKRERSEGGEKEDDGLVELARSIISLANDFDPRLFAMAASSGAIFEKLHCLCLYVILRGGGIGEGAGAGAGVTEALRVVVEGTKECNEEIRKALKGLLVMDRGSEP</sequence>
<evidence type="ECO:0000313" key="1">
    <source>
        <dbReference type="EMBL" id="GMH68553.1"/>
    </source>
</evidence>
<dbReference type="EMBL" id="BRXZ01004106">
    <property type="protein sequence ID" value="GMH68553.1"/>
    <property type="molecule type" value="Genomic_DNA"/>
</dbReference>
<feature type="non-terminal residue" evidence="1">
    <location>
        <position position="441"/>
    </location>
</feature>
<comment type="caution">
    <text evidence="1">The sequence shown here is derived from an EMBL/GenBank/DDBJ whole genome shotgun (WGS) entry which is preliminary data.</text>
</comment>
<dbReference type="Proteomes" id="UP001165082">
    <property type="component" value="Unassembled WGS sequence"/>
</dbReference>
<reference evidence="1" key="1">
    <citation type="submission" date="2022-07" db="EMBL/GenBank/DDBJ databases">
        <title>Genome analysis of Parmales, a sister group of diatoms, reveals the evolutionary specialization of diatoms from phago-mixotrophs to photoautotrophs.</title>
        <authorList>
            <person name="Ban H."/>
            <person name="Sato S."/>
            <person name="Yoshikawa S."/>
            <person name="Kazumasa Y."/>
            <person name="Nakamura Y."/>
            <person name="Ichinomiya M."/>
            <person name="Saitoh K."/>
            <person name="Sato N."/>
            <person name="Blanc-Mathieu R."/>
            <person name="Endo H."/>
            <person name="Kuwata A."/>
            <person name="Ogata H."/>
        </authorList>
    </citation>
    <scope>NUCLEOTIDE SEQUENCE</scope>
</reference>
<keyword evidence="2" id="KW-1185">Reference proteome</keyword>
<organism evidence="1 2">
    <name type="scientific">Triparma retinervis</name>
    <dbReference type="NCBI Taxonomy" id="2557542"/>
    <lineage>
        <taxon>Eukaryota</taxon>
        <taxon>Sar</taxon>
        <taxon>Stramenopiles</taxon>
        <taxon>Ochrophyta</taxon>
        <taxon>Bolidophyceae</taxon>
        <taxon>Parmales</taxon>
        <taxon>Triparmaceae</taxon>
        <taxon>Triparma</taxon>
    </lineage>
</organism>
<name>A0A9W7E7Q0_9STRA</name>
<gene>
    <name evidence="1" type="ORF">TrRE_jg189</name>
</gene>
<proteinExistence type="predicted"/>
<dbReference type="AlphaFoldDB" id="A0A9W7E7Q0"/>
<dbReference type="OrthoDB" id="10654992at2759"/>
<accession>A0A9W7E7Q0</accession>
<evidence type="ECO:0000313" key="2">
    <source>
        <dbReference type="Proteomes" id="UP001165082"/>
    </source>
</evidence>
<protein>
    <submittedName>
        <fullName evidence="1">Uncharacterized protein</fullName>
    </submittedName>
</protein>